<dbReference type="PROSITE" id="PS51257">
    <property type="entry name" value="PROKAR_LIPOPROTEIN"/>
    <property type="match status" value="1"/>
</dbReference>
<feature type="chain" id="PRO_5039354651" evidence="1">
    <location>
        <begin position="24"/>
        <end position="577"/>
    </location>
</feature>
<dbReference type="AlphaFoldDB" id="H6RKW3"/>
<keyword evidence="3" id="KW-0449">Lipoprotein</keyword>
<dbReference type="OrthoDB" id="3226781at2"/>
<reference evidence="3 4" key="1">
    <citation type="journal article" date="2012" name="J. Bacteriol.">
        <title>Genome Sequence of Blastococcus saxobsidens DD2, a Stone-Inhabiting Bacterium.</title>
        <authorList>
            <person name="Chouaia B."/>
            <person name="Crotti E."/>
            <person name="Brusetti L."/>
            <person name="Daffonchio D."/>
            <person name="Essoussi I."/>
            <person name="Nouioui I."/>
            <person name="Sbissi I."/>
            <person name="Ghodhbane-Gtari F."/>
            <person name="Gtari M."/>
            <person name="Vacherie B."/>
            <person name="Barbe V."/>
            <person name="Medigue C."/>
            <person name="Gury J."/>
            <person name="Pujic P."/>
            <person name="Normand P."/>
        </authorList>
    </citation>
    <scope>NUCLEOTIDE SEQUENCE [LARGE SCALE GENOMIC DNA]</scope>
    <source>
        <strain evidence="3 4">DD2</strain>
    </source>
</reference>
<dbReference type="Pfam" id="PF10646">
    <property type="entry name" value="Germane"/>
    <property type="match status" value="1"/>
</dbReference>
<evidence type="ECO:0000259" key="2">
    <source>
        <dbReference type="SMART" id="SM00909"/>
    </source>
</evidence>
<keyword evidence="1" id="KW-0732">Signal</keyword>
<dbReference type="Pfam" id="PF10647">
    <property type="entry name" value="Gmad1"/>
    <property type="match status" value="1"/>
</dbReference>
<name>H6RKW3_BLASD</name>
<dbReference type="eggNOG" id="COG5401">
    <property type="taxonomic scope" value="Bacteria"/>
</dbReference>
<organism evidence="3 4">
    <name type="scientific">Blastococcus saxobsidens (strain DD2)</name>
    <dbReference type="NCBI Taxonomy" id="1146883"/>
    <lineage>
        <taxon>Bacteria</taxon>
        <taxon>Bacillati</taxon>
        <taxon>Actinomycetota</taxon>
        <taxon>Actinomycetes</taxon>
        <taxon>Geodermatophilales</taxon>
        <taxon>Geodermatophilaceae</taxon>
        <taxon>Blastococcus</taxon>
    </lineage>
</organism>
<evidence type="ECO:0000313" key="4">
    <source>
        <dbReference type="Proteomes" id="UP000007517"/>
    </source>
</evidence>
<evidence type="ECO:0000313" key="3">
    <source>
        <dbReference type="EMBL" id="CCG04930.1"/>
    </source>
</evidence>
<gene>
    <name evidence="3" type="ordered locus">BLASA_4102</name>
</gene>
<proteinExistence type="predicted"/>
<dbReference type="HOGENOM" id="CLU_032207_1_0_11"/>
<protein>
    <submittedName>
        <fullName evidence="3">Lipoprotein LpqB, beta-propeller domain-like protein</fullName>
    </submittedName>
</protein>
<feature type="domain" description="GerMN" evidence="2">
    <location>
        <begin position="199"/>
        <end position="288"/>
    </location>
</feature>
<keyword evidence="4" id="KW-1185">Reference proteome</keyword>
<feature type="signal peptide" evidence="1">
    <location>
        <begin position="1"/>
        <end position="23"/>
    </location>
</feature>
<dbReference type="SMART" id="SM00909">
    <property type="entry name" value="Germane"/>
    <property type="match status" value="1"/>
</dbReference>
<dbReference type="KEGG" id="bsd:BLASA_4102"/>
<sequence>MTGSPRALAAALLLAVLSLVSCSTVPTSSPTVQITQAPARVVDAVGIEPLPPEPGASPEGIVRDFIDAAASTVRRHPVARQYLAPQVRESWSDDGISVIGTDIALVTTDEGAVTLTANLIGTVDTRGVFTVAERGVVTRDFRLEQVDGEWRITNPPEGLIMLEPDFRRLYDPVNAYFLDPTEQRMVPDPRYLIRGESQPTALVERLIEGASAPLAAGVRNPLSGVQLTRAVTVEGQTATVELSGLPPEPSPRLAQISAQLVWNLQQLDQPRISSVVVLLDGEPVTPGGVPRLQTVEDWASFSPDIVPVDGVGHYIEAGSLRTLPGGEPAPGPAGTGVYGLGSAAIAADTGTGRLSFLTGVRTDPGGATLLAGQYGGELTPVLGAGTLSAPTVAGTRTEAWVVRNGSEVVRVPAGGPPQPVAAPTLPGLGRAEVLQLSPDGVRAAVVVDGQDGRRLHVGTVVRSDEDGSVVLRDLRNVTPTLAQVIDVAWADSGTLLVLAGDEGEDRIVPYSVRVDGWGLTPVSTSGLPGQPTSLGVAPTRQPLVSAEDSIWQLVGGTWVTLVRGAEPLPGTAPFYPL</sequence>
<reference evidence="4" key="2">
    <citation type="submission" date="2012-02" db="EMBL/GenBank/DDBJ databases">
        <title>Complete genome sequence of Blastococcus saxobsidens strain DD2.</title>
        <authorList>
            <person name="Genoscope."/>
        </authorList>
    </citation>
    <scope>NUCLEOTIDE SEQUENCE [LARGE SCALE GENOMIC DNA]</scope>
    <source>
        <strain evidence="4">DD2</strain>
    </source>
</reference>
<dbReference type="InterPro" id="IPR018910">
    <property type="entry name" value="LpqB_C"/>
</dbReference>
<dbReference type="RefSeq" id="WP_014377802.1">
    <property type="nucleotide sequence ID" value="NC_016943.1"/>
</dbReference>
<dbReference type="InterPro" id="IPR019606">
    <property type="entry name" value="GerMN"/>
</dbReference>
<evidence type="ECO:0000256" key="1">
    <source>
        <dbReference type="SAM" id="SignalP"/>
    </source>
</evidence>
<dbReference type="EMBL" id="FO117623">
    <property type="protein sequence ID" value="CCG04930.1"/>
    <property type="molecule type" value="Genomic_DNA"/>
</dbReference>
<dbReference type="STRING" id="1146883.BLASA_4102"/>
<dbReference type="Proteomes" id="UP000007517">
    <property type="component" value="Chromosome"/>
</dbReference>
<dbReference type="SUPFAM" id="SSF82171">
    <property type="entry name" value="DPP6 N-terminal domain-like"/>
    <property type="match status" value="1"/>
</dbReference>
<dbReference type="InterPro" id="IPR059026">
    <property type="entry name" value="LpqB_N"/>
</dbReference>
<accession>H6RKW3</accession>
<dbReference type="Pfam" id="PF25976">
    <property type="entry name" value="LpqB_N"/>
    <property type="match status" value="1"/>
</dbReference>